<reference evidence="1 2" key="1">
    <citation type="submission" date="2024-02" db="EMBL/GenBank/DDBJ databases">
        <title>de novo genome assembly of Solanum bulbocastanum strain 11H21.</title>
        <authorList>
            <person name="Hosaka A.J."/>
        </authorList>
    </citation>
    <scope>NUCLEOTIDE SEQUENCE [LARGE SCALE GENOMIC DNA]</scope>
    <source>
        <tissue evidence="1">Young leaves</tissue>
    </source>
</reference>
<evidence type="ECO:0000313" key="1">
    <source>
        <dbReference type="EMBL" id="KAK6789047.1"/>
    </source>
</evidence>
<sequence length="56" mass="6484">MKICDFKISVESIACAVCLLRSSPNLYEIEIDKVVKVKHIMPNKDIFMNLHLCIYI</sequence>
<dbReference type="AlphaFoldDB" id="A0AAN8TPK5"/>
<comment type="caution">
    <text evidence="1">The sequence shown here is derived from an EMBL/GenBank/DDBJ whole genome shotgun (WGS) entry which is preliminary data.</text>
</comment>
<organism evidence="1 2">
    <name type="scientific">Solanum bulbocastanum</name>
    <name type="common">Wild potato</name>
    <dbReference type="NCBI Taxonomy" id="147425"/>
    <lineage>
        <taxon>Eukaryota</taxon>
        <taxon>Viridiplantae</taxon>
        <taxon>Streptophyta</taxon>
        <taxon>Embryophyta</taxon>
        <taxon>Tracheophyta</taxon>
        <taxon>Spermatophyta</taxon>
        <taxon>Magnoliopsida</taxon>
        <taxon>eudicotyledons</taxon>
        <taxon>Gunneridae</taxon>
        <taxon>Pentapetalae</taxon>
        <taxon>asterids</taxon>
        <taxon>lamiids</taxon>
        <taxon>Solanales</taxon>
        <taxon>Solanaceae</taxon>
        <taxon>Solanoideae</taxon>
        <taxon>Solaneae</taxon>
        <taxon>Solanum</taxon>
    </lineage>
</organism>
<accession>A0AAN8TPK5</accession>
<name>A0AAN8TPK5_SOLBU</name>
<proteinExistence type="predicted"/>
<dbReference type="EMBL" id="JBANQN010000005">
    <property type="protein sequence ID" value="KAK6789047.1"/>
    <property type="molecule type" value="Genomic_DNA"/>
</dbReference>
<keyword evidence="2" id="KW-1185">Reference proteome</keyword>
<dbReference type="Proteomes" id="UP001371456">
    <property type="component" value="Unassembled WGS sequence"/>
</dbReference>
<protein>
    <submittedName>
        <fullName evidence="1">Uncharacterized protein</fullName>
    </submittedName>
</protein>
<evidence type="ECO:0000313" key="2">
    <source>
        <dbReference type="Proteomes" id="UP001371456"/>
    </source>
</evidence>
<gene>
    <name evidence="1" type="ORF">RDI58_012846</name>
</gene>